<dbReference type="eggNOG" id="KOG3607">
    <property type="taxonomic scope" value="Eukaryota"/>
</dbReference>
<evidence type="ECO:0000259" key="2">
    <source>
        <dbReference type="PROSITE" id="PS50215"/>
    </source>
</evidence>
<reference evidence="3 5" key="2">
    <citation type="journal article" date="2013" name="Nature">
        <title>Insights into bilaterian evolution from three spiralian genomes.</title>
        <authorList>
            <person name="Simakov O."/>
            <person name="Marletaz F."/>
            <person name="Cho S.J."/>
            <person name="Edsinger-Gonzales E."/>
            <person name="Havlak P."/>
            <person name="Hellsten U."/>
            <person name="Kuo D.H."/>
            <person name="Larsson T."/>
            <person name="Lv J."/>
            <person name="Arendt D."/>
            <person name="Savage R."/>
            <person name="Osoegawa K."/>
            <person name="de Jong P."/>
            <person name="Grimwood J."/>
            <person name="Chapman J.A."/>
            <person name="Shapiro H."/>
            <person name="Aerts A."/>
            <person name="Otillar R.P."/>
            <person name="Terry A.Y."/>
            <person name="Boore J.L."/>
            <person name="Grigoriev I.V."/>
            <person name="Lindberg D.R."/>
            <person name="Seaver E.C."/>
            <person name="Weisblat D.A."/>
            <person name="Putnam N.H."/>
            <person name="Rokhsar D.S."/>
        </authorList>
    </citation>
    <scope>NUCLEOTIDE SEQUENCE</scope>
</reference>
<comment type="caution">
    <text evidence="1">Lacks conserved residue(s) required for the propagation of feature annotation.</text>
</comment>
<dbReference type="RefSeq" id="XP_009009345.1">
    <property type="nucleotide sequence ID" value="XM_009011097.1"/>
</dbReference>
<dbReference type="Gene3D" id="3.40.390.10">
    <property type="entry name" value="Collagenase (Catalytic Domain)"/>
    <property type="match status" value="1"/>
</dbReference>
<evidence type="ECO:0000313" key="5">
    <source>
        <dbReference type="Proteomes" id="UP000015101"/>
    </source>
</evidence>
<dbReference type="InterPro" id="IPR001590">
    <property type="entry name" value="Peptidase_M12B"/>
</dbReference>
<evidence type="ECO:0000313" key="3">
    <source>
        <dbReference type="EMBL" id="ESO12625.1"/>
    </source>
</evidence>
<keyword evidence="5" id="KW-1185">Reference proteome</keyword>
<dbReference type="PANTHER" id="PTHR11905:SF159">
    <property type="entry name" value="ADAM METALLOPROTEASE"/>
    <property type="match status" value="1"/>
</dbReference>
<dbReference type="EMBL" id="AMQM01000211">
    <property type="status" value="NOT_ANNOTATED_CDS"/>
    <property type="molecule type" value="Genomic_DNA"/>
</dbReference>
<dbReference type="GO" id="GO:0006508">
    <property type="term" value="P:proteolysis"/>
    <property type="evidence" value="ECO:0007669"/>
    <property type="project" value="InterPro"/>
</dbReference>
<organism evidence="4 5">
    <name type="scientific">Helobdella robusta</name>
    <name type="common">Californian leech</name>
    <dbReference type="NCBI Taxonomy" id="6412"/>
    <lineage>
        <taxon>Eukaryota</taxon>
        <taxon>Metazoa</taxon>
        <taxon>Spiralia</taxon>
        <taxon>Lophotrochozoa</taxon>
        <taxon>Annelida</taxon>
        <taxon>Clitellata</taxon>
        <taxon>Hirudinea</taxon>
        <taxon>Rhynchobdellida</taxon>
        <taxon>Glossiphoniidae</taxon>
        <taxon>Helobdella</taxon>
    </lineage>
</organism>
<accession>T1ENQ5</accession>
<dbReference type="EMBL" id="KB095811">
    <property type="protein sequence ID" value="ESO12625.1"/>
    <property type="molecule type" value="Genomic_DNA"/>
</dbReference>
<dbReference type="KEGG" id="hro:HELRODRAFT_159194"/>
<evidence type="ECO:0000313" key="4">
    <source>
        <dbReference type="EnsemblMetazoa" id="HelroP159194"/>
    </source>
</evidence>
<dbReference type="HOGENOM" id="CLU_1422913_0_0_1"/>
<proteinExistence type="predicted"/>
<reference evidence="5" key="1">
    <citation type="submission" date="2012-12" db="EMBL/GenBank/DDBJ databases">
        <authorList>
            <person name="Hellsten U."/>
            <person name="Grimwood J."/>
            <person name="Chapman J.A."/>
            <person name="Shapiro H."/>
            <person name="Aerts A."/>
            <person name="Otillar R.P."/>
            <person name="Terry A.Y."/>
            <person name="Boore J.L."/>
            <person name="Simakov O."/>
            <person name="Marletaz F."/>
            <person name="Cho S.-J."/>
            <person name="Edsinger-Gonzales E."/>
            <person name="Havlak P."/>
            <person name="Kuo D.-H."/>
            <person name="Larsson T."/>
            <person name="Lv J."/>
            <person name="Arendt D."/>
            <person name="Savage R."/>
            <person name="Osoegawa K."/>
            <person name="de Jong P."/>
            <person name="Lindberg D.R."/>
            <person name="Seaver E.C."/>
            <person name="Weisblat D.A."/>
            <person name="Putnam N.H."/>
            <person name="Grigoriev I.V."/>
            <person name="Rokhsar D.S."/>
        </authorList>
    </citation>
    <scope>NUCLEOTIDE SEQUENCE</scope>
</reference>
<dbReference type="InParanoid" id="T1ENQ5"/>
<dbReference type="EnsemblMetazoa" id="HelroT159194">
    <property type="protein sequence ID" value="HelroP159194"/>
    <property type="gene ID" value="HelroG159194"/>
</dbReference>
<dbReference type="InterPro" id="IPR024079">
    <property type="entry name" value="MetalloPept_cat_dom_sf"/>
</dbReference>
<evidence type="ECO:0000256" key="1">
    <source>
        <dbReference type="PROSITE-ProRule" id="PRU00276"/>
    </source>
</evidence>
<sequence>MLKHKANCPAQLTISDVVIMCHSKRSASLSSLTSLKEKRNKIVELYVAGDALFPIYYQLQGVGTREAAFGRIKSIVNAADALYNSVGIYLVLVGSEVWDSQQFTVYSNISLTLENWYKYKADYLNGNVTSHDNAALISLVFFYSGIQFGENLRMKWLISKNSGEKFDLDIVGLATLGSMCDSLNSGAVIEV</sequence>
<dbReference type="OrthoDB" id="5951731at2759"/>
<dbReference type="SUPFAM" id="SSF55486">
    <property type="entry name" value="Metalloproteases ('zincins'), catalytic domain"/>
    <property type="match status" value="1"/>
</dbReference>
<dbReference type="AlphaFoldDB" id="T1ENQ5"/>
<dbReference type="PANTHER" id="PTHR11905">
    <property type="entry name" value="ADAM A DISINTEGRIN AND METALLOPROTEASE DOMAIN"/>
    <property type="match status" value="1"/>
</dbReference>
<reference evidence="4" key="3">
    <citation type="submission" date="2015-06" db="UniProtKB">
        <authorList>
            <consortium name="EnsemblMetazoa"/>
        </authorList>
    </citation>
    <scope>IDENTIFICATION</scope>
</reference>
<dbReference type="Pfam" id="PF01421">
    <property type="entry name" value="Reprolysin"/>
    <property type="match status" value="1"/>
</dbReference>
<dbReference type="GeneID" id="20198205"/>
<protein>
    <recommendedName>
        <fullName evidence="2">Peptidase M12B domain-containing protein</fullName>
    </recommendedName>
</protein>
<dbReference type="PROSITE" id="PS50215">
    <property type="entry name" value="ADAM_MEPRO"/>
    <property type="match status" value="1"/>
</dbReference>
<dbReference type="Proteomes" id="UP000015101">
    <property type="component" value="Unassembled WGS sequence"/>
</dbReference>
<feature type="domain" description="Peptidase M12B" evidence="2">
    <location>
        <begin position="41"/>
        <end position="191"/>
    </location>
</feature>
<gene>
    <name evidence="4" type="primary">20198205</name>
    <name evidence="3" type="ORF">HELRODRAFT_159194</name>
</gene>
<dbReference type="CTD" id="20198205"/>
<name>T1ENQ5_HELRO</name>
<dbReference type="GO" id="GO:0004222">
    <property type="term" value="F:metalloendopeptidase activity"/>
    <property type="evidence" value="ECO:0007669"/>
    <property type="project" value="InterPro"/>
</dbReference>